<dbReference type="InterPro" id="IPR036390">
    <property type="entry name" value="WH_DNA-bd_sf"/>
</dbReference>
<dbReference type="Gene3D" id="1.20.120.530">
    <property type="entry name" value="GntR ligand-binding domain-like"/>
    <property type="match status" value="1"/>
</dbReference>
<feature type="domain" description="HTH gntR-type" evidence="5">
    <location>
        <begin position="26"/>
        <end position="93"/>
    </location>
</feature>
<dbReference type="InterPro" id="IPR036388">
    <property type="entry name" value="WH-like_DNA-bd_sf"/>
</dbReference>
<dbReference type="InterPro" id="IPR000524">
    <property type="entry name" value="Tscrpt_reg_HTH_GntR"/>
</dbReference>
<evidence type="ECO:0000313" key="6">
    <source>
        <dbReference type="EMBL" id="QEI06419.1"/>
    </source>
</evidence>
<dbReference type="SUPFAM" id="SSF46785">
    <property type="entry name" value="Winged helix' DNA-binding domain"/>
    <property type="match status" value="1"/>
</dbReference>
<evidence type="ECO:0000313" key="7">
    <source>
        <dbReference type="Proteomes" id="UP000325161"/>
    </source>
</evidence>
<evidence type="ECO:0000256" key="3">
    <source>
        <dbReference type="ARBA" id="ARBA00023163"/>
    </source>
</evidence>
<accession>A0A5C0AVG8</accession>
<dbReference type="SMART" id="SM00345">
    <property type="entry name" value="HTH_GNTR"/>
    <property type="match status" value="1"/>
</dbReference>
<dbReference type="Proteomes" id="UP000325161">
    <property type="component" value="Chromosome"/>
</dbReference>
<feature type="compositionally biased region" description="Low complexity" evidence="4">
    <location>
        <begin position="1"/>
        <end position="26"/>
    </location>
</feature>
<sequence>MATRSTARTAPPAADAGAPAPRRNPANQSDQAYERIEELLICCKLAPGRFLATHELQTMVGYGRTPVHQALNRLAADTLVQITPRHGIRITPIDLTRDRVLLRLRRDMERFVIRLATERSGASERNRMQHIKRQLIEHGAHMTIEQFNVADRLIDQLFLAAAQEPFVEGTLRPLHTIFRRIGWIYHMHAPDKVDLQRTVAGHISVISAVASGDVDSAIAASDGLMDFVDSMFAVLERDVPPSTLDCSLDGDDSYLALDQAKPGGDTA</sequence>
<dbReference type="SUPFAM" id="SSF48008">
    <property type="entry name" value="GntR ligand-binding domain-like"/>
    <property type="match status" value="1"/>
</dbReference>
<keyword evidence="3" id="KW-0804">Transcription</keyword>
<dbReference type="Pfam" id="PF07729">
    <property type="entry name" value="FCD"/>
    <property type="match status" value="1"/>
</dbReference>
<reference evidence="6 7" key="1">
    <citation type="submission" date="2019-08" db="EMBL/GenBank/DDBJ databases">
        <title>Amphibian skin-associated Pigmentiphaga: genome sequence and occurrence across geography and hosts.</title>
        <authorList>
            <person name="Bletz M.C."/>
            <person name="Bunk B."/>
            <person name="Sproeer C."/>
            <person name="Biwer P."/>
            <person name="Reiter S."/>
            <person name="Rabemananjara F.C.E."/>
            <person name="Schulz S."/>
            <person name="Overmann J."/>
            <person name="Vences M."/>
        </authorList>
    </citation>
    <scope>NUCLEOTIDE SEQUENCE [LARGE SCALE GENOMIC DNA]</scope>
    <source>
        <strain evidence="6 7">Mada1488</strain>
    </source>
</reference>
<evidence type="ECO:0000256" key="4">
    <source>
        <dbReference type="SAM" id="MobiDB-lite"/>
    </source>
</evidence>
<dbReference type="Gene3D" id="1.10.10.10">
    <property type="entry name" value="Winged helix-like DNA-binding domain superfamily/Winged helix DNA-binding domain"/>
    <property type="match status" value="1"/>
</dbReference>
<organism evidence="6 7">
    <name type="scientific">Pigmentiphaga aceris</name>
    <dbReference type="NCBI Taxonomy" id="1940612"/>
    <lineage>
        <taxon>Bacteria</taxon>
        <taxon>Pseudomonadati</taxon>
        <taxon>Pseudomonadota</taxon>
        <taxon>Betaproteobacteria</taxon>
        <taxon>Burkholderiales</taxon>
        <taxon>Alcaligenaceae</taxon>
        <taxon>Pigmentiphaga</taxon>
    </lineage>
</organism>
<evidence type="ECO:0000259" key="5">
    <source>
        <dbReference type="PROSITE" id="PS50949"/>
    </source>
</evidence>
<dbReference type="KEGG" id="pacr:FXN63_11695"/>
<dbReference type="InterPro" id="IPR008920">
    <property type="entry name" value="TF_FadR/GntR_C"/>
</dbReference>
<keyword evidence="7" id="KW-1185">Reference proteome</keyword>
<dbReference type="AlphaFoldDB" id="A0A5C0AVG8"/>
<dbReference type="Pfam" id="PF00392">
    <property type="entry name" value="GntR"/>
    <property type="match status" value="1"/>
</dbReference>
<keyword evidence="2" id="KW-0238">DNA-binding</keyword>
<evidence type="ECO:0000256" key="1">
    <source>
        <dbReference type="ARBA" id="ARBA00023015"/>
    </source>
</evidence>
<proteinExistence type="predicted"/>
<dbReference type="EMBL" id="CP043046">
    <property type="protein sequence ID" value="QEI06419.1"/>
    <property type="molecule type" value="Genomic_DNA"/>
</dbReference>
<dbReference type="InterPro" id="IPR011711">
    <property type="entry name" value="GntR_C"/>
</dbReference>
<dbReference type="GO" id="GO:0003677">
    <property type="term" value="F:DNA binding"/>
    <property type="evidence" value="ECO:0007669"/>
    <property type="project" value="UniProtKB-KW"/>
</dbReference>
<feature type="region of interest" description="Disordered" evidence="4">
    <location>
        <begin position="1"/>
        <end position="29"/>
    </location>
</feature>
<dbReference type="PROSITE" id="PS50949">
    <property type="entry name" value="HTH_GNTR"/>
    <property type="match status" value="1"/>
</dbReference>
<name>A0A5C0AVG8_9BURK</name>
<evidence type="ECO:0000256" key="2">
    <source>
        <dbReference type="ARBA" id="ARBA00023125"/>
    </source>
</evidence>
<gene>
    <name evidence="6" type="ORF">FXN63_11695</name>
</gene>
<dbReference type="GO" id="GO:0003700">
    <property type="term" value="F:DNA-binding transcription factor activity"/>
    <property type="evidence" value="ECO:0007669"/>
    <property type="project" value="InterPro"/>
</dbReference>
<dbReference type="OrthoDB" id="9799812at2"/>
<keyword evidence="1" id="KW-0805">Transcription regulation</keyword>
<dbReference type="PANTHER" id="PTHR43537:SF45">
    <property type="entry name" value="GNTR FAMILY REGULATORY PROTEIN"/>
    <property type="match status" value="1"/>
</dbReference>
<protein>
    <submittedName>
        <fullName evidence="6">GntR family transcriptional regulator</fullName>
    </submittedName>
</protein>
<dbReference type="PANTHER" id="PTHR43537">
    <property type="entry name" value="TRANSCRIPTIONAL REGULATOR, GNTR FAMILY"/>
    <property type="match status" value="1"/>
</dbReference>
<dbReference type="RefSeq" id="WP_148815007.1">
    <property type="nucleotide sequence ID" value="NZ_CP043046.1"/>
</dbReference>